<keyword evidence="3" id="KW-0805">Transcription regulation</keyword>
<dbReference type="PANTHER" id="PTHR36206:SF4">
    <property type="entry name" value="HYPOTHETICAL CONSERVED PROTEIN (EUROFUNG)-RELATED"/>
    <property type="match status" value="1"/>
</dbReference>
<dbReference type="AlphaFoldDB" id="A0AAV9HT95"/>
<reference evidence="9" key="2">
    <citation type="submission" date="2023-06" db="EMBL/GenBank/DDBJ databases">
        <authorList>
            <consortium name="Lawrence Berkeley National Laboratory"/>
            <person name="Mondo S.J."/>
            <person name="Hensen N."/>
            <person name="Bonometti L."/>
            <person name="Westerberg I."/>
            <person name="Brannstrom I.O."/>
            <person name="Guillou S."/>
            <person name="Cros-Aarteil S."/>
            <person name="Calhoun S."/>
            <person name="Haridas S."/>
            <person name="Kuo A."/>
            <person name="Pangilinan J."/>
            <person name="Riley R."/>
            <person name="Labutti K."/>
            <person name="Andreopoulos B."/>
            <person name="Lipzen A."/>
            <person name="Chen C."/>
            <person name="Yanf M."/>
            <person name="Daum C."/>
            <person name="Ng V."/>
            <person name="Clum A."/>
            <person name="Steindorff A."/>
            <person name="Ohm R."/>
            <person name="Martin F."/>
            <person name="Silar P."/>
            <person name="Natvig D."/>
            <person name="Lalanne C."/>
            <person name="Gautier V."/>
            <person name="Ament-Velasquez S.L."/>
            <person name="Kruys A."/>
            <person name="Hutchinson M.I."/>
            <person name="Powell A.J."/>
            <person name="Barry K."/>
            <person name="Miller A.N."/>
            <person name="Grigoriev I.V."/>
            <person name="Debuchy R."/>
            <person name="Gladieux P."/>
            <person name="Thoren M.H."/>
            <person name="Johannesson H."/>
        </authorList>
    </citation>
    <scope>NUCLEOTIDE SEQUENCE</scope>
    <source>
        <strain evidence="9">PSN324</strain>
    </source>
</reference>
<evidence type="ECO:0000256" key="5">
    <source>
        <dbReference type="ARBA" id="ARBA00023163"/>
    </source>
</evidence>
<keyword evidence="5" id="KW-0804">Transcription</keyword>
<evidence type="ECO:0000259" key="8">
    <source>
        <dbReference type="PROSITE" id="PS50048"/>
    </source>
</evidence>
<dbReference type="PANTHER" id="PTHR36206">
    <property type="entry name" value="ASPERCRYPTIN BIOSYNTHESIS CLUSTER-SPECIFIC TRANSCRIPTION REGULATOR ATNN-RELATED"/>
    <property type="match status" value="1"/>
</dbReference>
<comment type="caution">
    <text evidence="9">The sequence shown here is derived from an EMBL/GenBank/DDBJ whole genome shotgun (WGS) entry which is preliminary data.</text>
</comment>
<keyword evidence="6" id="KW-0539">Nucleus</keyword>
<evidence type="ECO:0000313" key="9">
    <source>
        <dbReference type="EMBL" id="KAK4463200.1"/>
    </source>
</evidence>
<dbReference type="SMART" id="SM00066">
    <property type="entry name" value="GAL4"/>
    <property type="match status" value="1"/>
</dbReference>
<dbReference type="GO" id="GO:0003677">
    <property type="term" value="F:DNA binding"/>
    <property type="evidence" value="ECO:0007669"/>
    <property type="project" value="UniProtKB-KW"/>
</dbReference>
<name>A0AAV9HT95_9PEZI</name>
<reference evidence="9" key="1">
    <citation type="journal article" date="2023" name="Mol. Phylogenet. Evol.">
        <title>Genome-scale phylogeny and comparative genomics of the fungal order Sordariales.</title>
        <authorList>
            <person name="Hensen N."/>
            <person name="Bonometti L."/>
            <person name="Westerberg I."/>
            <person name="Brannstrom I.O."/>
            <person name="Guillou S."/>
            <person name="Cros-Aarteil S."/>
            <person name="Calhoun S."/>
            <person name="Haridas S."/>
            <person name="Kuo A."/>
            <person name="Mondo S."/>
            <person name="Pangilinan J."/>
            <person name="Riley R."/>
            <person name="LaButti K."/>
            <person name="Andreopoulos B."/>
            <person name="Lipzen A."/>
            <person name="Chen C."/>
            <person name="Yan M."/>
            <person name="Daum C."/>
            <person name="Ng V."/>
            <person name="Clum A."/>
            <person name="Steindorff A."/>
            <person name="Ohm R.A."/>
            <person name="Martin F."/>
            <person name="Silar P."/>
            <person name="Natvig D.O."/>
            <person name="Lalanne C."/>
            <person name="Gautier V."/>
            <person name="Ament-Velasquez S.L."/>
            <person name="Kruys A."/>
            <person name="Hutchinson M.I."/>
            <person name="Powell A.J."/>
            <person name="Barry K."/>
            <person name="Miller A.N."/>
            <person name="Grigoriev I.V."/>
            <person name="Debuchy R."/>
            <person name="Gladieux P."/>
            <person name="Hiltunen Thoren M."/>
            <person name="Johannesson H."/>
        </authorList>
    </citation>
    <scope>NUCLEOTIDE SEQUENCE</scope>
    <source>
        <strain evidence="9">PSN324</strain>
    </source>
</reference>
<keyword evidence="4" id="KW-0238">DNA-binding</keyword>
<dbReference type="PROSITE" id="PS50048">
    <property type="entry name" value="ZN2_CY6_FUNGAL_2"/>
    <property type="match status" value="1"/>
</dbReference>
<accession>A0AAV9HT95</accession>
<dbReference type="GO" id="GO:0008270">
    <property type="term" value="F:zinc ion binding"/>
    <property type="evidence" value="ECO:0007669"/>
    <property type="project" value="InterPro"/>
</dbReference>
<dbReference type="Gene3D" id="4.10.240.10">
    <property type="entry name" value="Zn(2)-C6 fungal-type DNA-binding domain"/>
    <property type="match status" value="1"/>
</dbReference>
<dbReference type="SUPFAM" id="SSF57701">
    <property type="entry name" value="Zn2/Cys6 DNA-binding domain"/>
    <property type="match status" value="1"/>
</dbReference>
<keyword evidence="2" id="KW-0862">Zinc</keyword>
<evidence type="ECO:0000313" key="10">
    <source>
        <dbReference type="Proteomes" id="UP001321749"/>
    </source>
</evidence>
<dbReference type="InterPro" id="IPR001138">
    <property type="entry name" value="Zn2Cys6_DnaBD"/>
</dbReference>
<dbReference type="Proteomes" id="UP001321749">
    <property type="component" value="Unassembled WGS sequence"/>
</dbReference>
<evidence type="ECO:0000256" key="6">
    <source>
        <dbReference type="ARBA" id="ARBA00023242"/>
    </source>
</evidence>
<dbReference type="InterPro" id="IPR036864">
    <property type="entry name" value="Zn2-C6_fun-type_DNA-bd_sf"/>
</dbReference>
<gene>
    <name evidence="9" type="ORF">QBC42DRAFT_324901</name>
</gene>
<evidence type="ECO:0000256" key="1">
    <source>
        <dbReference type="ARBA" id="ARBA00022723"/>
    </source>
</evidence>
<evidence type="ECO:0000256" key="4">
    <source>
        <dbReference type="ARBA" id="ARBA00023125"/>
    </source>
</evidence>
<dbReference type="GO" id="GO:0000981">
    <property type="term" value="F:DNA-binding transcription factor activity, RNA polymerase II-specific"/>
    <property type="evidence" value="ECO:0007669"/>
    <property type="project" value="InterPro"/>
</dbReference>
<protein>
    <recommendedName>
        <fullName evidence="8">Zn(2)-C6 fungal-type domain-containing protein</fullName>
    </recommendedName>
</protein>
<dbReference type="CDD" id="cd00067">
    <property type="entry name" value="GAL4"/>
    <property type="match status" value="1"/>
</dbReference>
<feature type="domain" description="Zn(2)-C6 fungal-type" evidence="8">
    <location>
        <begin position="77"/>
        <end position="105"/>
    </location>
</feature>
<evidence type="ECO:0000256" key="2">
    <source>
        <dbReference type="ARBA" id="ARBA00022833"/>
    </source>
</evidence>
<keyword evidence="1" id="KW-0479">Metal-binding</keyword>
<feature type="region of interest" description="Disordered" evidence="7">
    <location>
        <begin position="110"/>
        <end position="150"/>
    </location>
</feature>
<evidence type="ECO:0000256" key="7">
    <source>
        <dbReference type="SAM" id="MobiDB-lite"/>
    </source>
</evidence>
<proteinExistence type="predicted"/>
<evidence type="ECO:0000256" key="3">
    <source>
        <dbReference type="ARBA" id="ARBA00023015"/>
    </source>
</evidence>
<dbReference type="InterPro" id="IPR052360">
    <property type="entry name" value="Transcr_Regulatory_Proteins"/>
</dbReference>
<sequence>MCAKPRTGVDTQRSRTSTPRSDDSSPERYSFLLALQSLWTLIPLSRIPRPGPGKSLVFSLDHRPRATRISAPKVRSGCIACKRRHVKCDETKPACQRCVRWQGFCEGYKPAESKSPKGDERRGLSSSSRSERSDLTFEPSSSELQDAQDEAEVTKLEVSAQDNTLPDTSETSQLEASYFNAWLRLAKTMGDDLFPAHLFVETIPKMAHDEIAIRYAAIAVGALATAPFPDIPVPVSAPVKGAPHYTSAITYYGHALRLIRLQDESNTRSSVRIAVIACVLFTIFEIVHGSYEAAVNHINHGNLMIAGQLVSTHETGTLKFFVEDDVLQTFQRLTCLAWSTRLLDDSRPVPAICPTISNNLDVKNVPSSFSDLPEARKWLDLLQHRSLRLSQAAAERASHTSGVAAALHMANTEPDLRNMQRQNIRLLDQWKTAFWPRLSAADPARDSQDREGTGTTDGRMQSVVVSLQLQYTLLRISVETLSFLDREAIQIATPEFSEIVQLSEIILSSRAPPQPETGAHGCSEIISSFTMDNGPTFALFIAATKCLDHDIRNRATILMQQHPRRDAFWDSREALEVVLTRRKKTTSADEDSVVDQLLEQAE</sequence>
<organism evidence="9 10">
    <name type="scientific">Cladorrhinum samala</name>
    <dbReference type="NCBI Taxonomy" id="585594"/>
    <lineage>
        <taxon>Eukaryota</taxon>
        <taxon>Fungi</taxon>
        <taxon>Dikarya</taxon>
        <taxon>Ascomycota</taxon>
        <taxon>Pezizomycotina</taxon>
        <taxon>Sordariomycetes</taxon>
        <taxon>Sordariomycetidae</taxon>
        <taxon>Sordariales</taxon>
        <taxon>Podosporaceae</taxon>
        <taxon>Cladorrhinum</taxon>
    </lineage>
</organism>
<feature type="compositionally biased region" description="Low complexity" evidence="7">
    <location>
        <begin position="10"/>
        <end position="19"/>
    </location>
</feature>
<dbReference type="Pfam" id="PF00172">
    <property type="entry name" value="Zn_clus"/>
    <property type="match status" value="1"/>
</dbReference>
<feature type="compositionally biased region" description="Basic and acidic residues" evidence="7">
    <location>
        <begin position="110"/>
        <end position="135"/>
    </location>
</feature>
<dbReference type="EMBL" id="MU864962">
    <property type="protein sequence ID" value="KAK4463200.1"/>
    <property type="molecule type" value="Genomic_DNA"/>
</dbReference>
<keyword evidence="10" id="KW-1185">Reference proteome</keyword>
<feature type="region of interest" description="Disordered" evidence="7">
    <location>
        <begin position="1"/>
        <end position="26"/>
    </location>
</feature>